<gene>
    <name evidence="6" type="ORF">TDSAC_0385</name>
</gene>
<dbReference type="GO" id="GO:0005524">
    <property type="term" value="F:ATP binding"/>
    <property type="evidence" value="ECO:0007669"/>
    <property type="project" value="UniProtKB-KW"/>
</dbReference>
<evidence type="ECO:0000256" key="4">
    <source>
        <dbReference type="ARBA" id="ARBA00022840"/>
    </source>
</evidence>
<sequence>MAEIAVEIKGLYKEFRVYHDRAMSMKERIVNWGRHKYEKFWALKNINLEVKKGESLGIVGRNGSGKSTLLKVISGIYYPTKGEVRVNGKLTTLLELGAGFHPDFTGRENIYFNASIFGLTRKEINAKLDEIIAFSELGEFIDNPVRNYSSGMYMRLAFSVAIHIEPEILLLDEVLAVGDSAFQEKCMSKIESFREKGVTMIFVSHASLQVEKLCDRAVWLKDGEIEKYDDAKSVVRAYERWMDTR</sequence>
<keyword evidence="3" id="KW-0547">Nucleotide-binding</keyword>
<dbReference type="GO" id="GO:0016020">
    <property type="term" value="C:membrane"/>
    <property type="evidence" value="ECO:0007669"/>
    <property type="project" value="InterPro"/>
</dbReference>
<dbReference type="OrthoDB" id="9778870at2"/>
<dbReference type="KEGG" id="taci:TDSAC_0385"/>
<dbReference type="InterPro" id="IPR015860">
    <property type="entry name" value="ABC_transpr_TagH-like"/>
</dbReference>
<dbReference type="Gene3D" id="3.40.50.300">
    <property type="entry name" value="P-loop containing nucleotide triphosphate hydrolases"/>
    <property type="match status" value="1"/>
</dbReference>
<keyword evidence="2" id="KW-0813">Transport</keyword>
<dbReference type="PROSITE" id="PS50893">
    <property type="entry name" value="ABC_TRANSPORTER_2"/>
    <property type="match status" value="1"/>
</dbReference>
<dbReference type="PANTHER" id="PTHR46743:SF2">
    <property type="entry name" value="TEICHOIC ACIDS EXPORT ATP-BINDING PROTEIN TAGH"/>
    <property type="match status" value="1"/>
</dbReference>
<dbReference type="InterPro" id="IPR027417">
    <property type="entry name" value="P-loop_NTPase"/>
</dbReference>
<organism evidence="6 7">
    <name type="scientific">Thermodesulfobium acidiphilum</name>
    <dbReference type="NCBI Taxonomy" id="1794699"/>
    <lineage>
        <taxon>Bacteria</taxon>
        <taxon>Pseudomonadati</taxon>
        <taxon>Thermodesulfobiota</taxon>
        <taxon>Thermodesulfobiia</taxon>
        <taxon>Thermodesulfobiales</taxon>
        <taxon>Thermodesulfobiaceae</taxon>
        <taxon>Thermodesulfobium</taxon>
    </lineage>
</organism>
<dbReference type="InterPro" id="IPR003593">
    <property type="entry name" value="AAA+_ATPase"/>
</dbReference>
<proteinExistence type="inferred from homology"/>
<evidence type="ECO:0000256" key="3">
    <source>
        <dbReference type="ARBA" id="ARBA00022741"/>
    </source>
</evidence>
<dbReference type="AlphaFoldDB" id="A0A2R4VYY7"/>
<accession>A0A2R4VYY7</accession>
<dbReference type="SUPFAM" id="SSF52540">
    <property type="entry name" value="P-loop containing nucleoside triphosphate hydrolases"/>
    <property type="match status" value="1"/>
</dbReference>
<dbReference type="EMBL" id="CP020921">
    <property type="protein sequence ID" value="AWB09761.1"/>
    <property type="molecule type" value="Genomic_DNA"/>
</dbReference>
<dbReference type="InterPro" id="IPR050683">
    <property type="entry name" value="Bact_Polysacc_Export_ATP-bd"/>
</dbReference>
<evidence type="ECO:0000256" key="1">
    <source>
        <dbReference type="ARBA" id="ARBA00005417"/>
    </source>
</evidence>
<dbReference type="Pfam" id="PF00005">
    <property type="entry name" value="ABC_tran"/>
    <property type="match status" value="1"/>
</dbReference>
<evidence type="ECO:0000256" key="2">
    <source>
        <dbReference type="ARBA" id="ARBA00022448"/>
    </source>
</evidence>
<evidence type="ECO:0000259" key="5">
    <source>
        <dbReference type="PROSITE" id="PS50893"/>
    </source>
</evidence>
<protein>
    <submittedName>
        <fullName evidence="6">ABC-2 type transport system ATP-binding protein</fullName>
    </submittedName>
</protein>
<evidence type="ECO:0000313" key="7">
    <source>
        <dbReference type="Proteomes" id="UP000244792"/>
    </source>
</evidence>
<dbReference type="Proteomes" id="UP000244792">
    <property type="component" value="Chromosome"/>
</dbReference>
<evidence type="ECO:0000313" key="6">
    <source>
        <dbReference type="EMBL" id="AWB09761.1"/>
    </source>
</evidence>
<feature type="domain" description="ABC transporter" evidence="5">
    <location>
        <begin position="27"/>
        <end position="244"/>
    </location>
</feature>
<dbReference type="SMART" id="SM00382">
    <property type="entry name" value="AAA"/>
    <property type="match status" value="1"/>
</dbReference>
<keyword evidence="7" id="KW-1185">Reference proteome</keyword>
<reference evidence="6 7" key="1">
    <citation type="submission" date="2017-04" db="EMBL/GenBank/DDBJ databases">
        <title>Genomic insights into metabolism of Thermodesulfobium acidiphilum.</title>
        <authorList>
            <person name="Toshchakov S.V."/>
            <person name="Frolov E.N."/>
            <person name="Kublanov I.V."/>
            <person name="Samarov N.I."/>
            <person name="Novikov A."/>
            <person name="Lebedinsky A.V."/>
            <person name="Bonch-Osmolovskaya E.A."/>
            <person name="Chernyh N.A."/>
        </authorList>
    </citation>
    <scope>NUCLEOTIDE SEQUENCE [LARGE SCALE GENOMIC DNA]</scope>
    <source>
        <strain evidence="6 7">3127-1</strain>
    </source>
</reference>
<dbReference type="GO" id="GO:0016887">
    <property type="term" value="F:ATP hydrolysis activity"/>
    <property type="evidence" value="ECO:0007669"/>
    <property type="project" value="InterPro"/>
</dbReference>
<dbReference type="InterPro" id="IPR003439">
    <property type="entry name" value="ABC_transporter-like_ATP-bd"/>
</dbReference>
<dbReference type="CDD" id="cd03220">
    <property type="entry name" value="ABC_KpsT_Wzt"/>
    <property type="match status" value="1"/>
</dbReference>
<keyword evidence="4 6" id="KW-0067">ATP-binding</keyword>
<dbReference type="GO" id="GO:0140359">
    <property type="term" value="F:ABC-type transporter activity"/>
    <property type="evidence" value="ECO:0007669"/>
    <property type="project" value="InterPro"/>
</dbReference>
<comment type="similarity">
    <text evidence="1">Belongs to the ABC transporter superfamily.</text>
</comment>
<name>A0A2R4VYY7_THEAF</name>
<dbReference type="PANTHER" id="PTHR46743">
    <property type="entry name" value="TEICHOIC ACIDS EXPORT ATP-BINDING PROTEIN TAGH"/>
    <property type="match status" value="1"/>
</dbReference>